<dbReference type="PANTHER" id="PTHR43167">
    <property type="entry name" value="PUTATIVE (AFU_ORTHOLOGUE AFUA_6G01830)-RELATED"/>
    <property type="match status" value="1"/>
</dbReference>
<evidence type="ECO:0000313" key="5">
    <source>
        <dbReference type="Proteomes" id="UP000366872"/>
    </source>
</evidence>
<dbReference type="SUPFAM" id="SSF53335">
    <property type="entry name" value="S-adenosyl-L-methionine-dependent methyltransferases"/>
    <property type="match status" value="1"/>
</dbReference>
<evidence type="ECO:0000313" key="4">
    <source>
        <dbReference type="EMBL" id="VGO15351.1"/>
    </source>
</evidence>
<reference evidence="4 5" key="1">
    <citation type="submission" date="2019-04" db="EMBL/GenBank/DDBJ databases">
        <authorList>
            <person name="Van Vliet M D."/>
        </authorList>
    </citation>
    <scope>NUCLEOTIDE SEQUENCE [LARGE SCALE GENOMIC DNA]</scope>
    <source>
        <strain evidence="4 5">F1</strain>
    </source>
</reference>
<organism evidence="4 5">
    <name type="scientific">Pontiella desulfatans</name>
    <dbReference type="NCBI Taxonomy" id="2750659"/>
    <lineage>
        <taxon>Bacteria</taxon>
        <taxon>Pseudomonadati</taxon>
        <taxon>Kiritimatiellota</taxon>
        <taxon>Kiritimatiellia</taxon>
        <taxon>Kiritimatiellales</taxon>
        <taxon>Pontiellaceae</taxon>
        <taxon>Pontiella</taxon>
    </lineage>
</organism>
<dbReference type="GO" id="GO:0008171">
    <property type="term" value="F:O-methyltransferase activity"/>
    <property type="evidence" value="ECO:0007669"/>
    <property type="project" value="InterPro"/>
</dbReference>
<protein>
    <submittedName>
        <fullName evidence="4">O-methyltransferase</fullName>
    </submittedName>
</protein>
<dbReference type="GO" id="GO:0032259">
    <property type="term" value="P:methylation"/>
    <property type="evidence" value="ECO:0007669"/>
    <property type="project" value="UniProtKB-KW"/>
</dbReference>
<keyword evidence="2 4" id="KW-0808">Transferase</keyword>
<evidence type="ECO:0000256" key="3">
    <source>
        <dbReference type="ARBA" id="ARBA00022691"/>
    </source>
</evidence>
<keyword evidence="5" id="KW-1185">Reference proteome</keyword>
<keyword evidence="3" id="KW-0949">S-adenosyl-L-methionine</keyword>
<name>A0A6C2U749_PONDE</name>
<dbReference type="AlphaFoldDB" id="A0A6C2U749"/>
<keyword evidence="1 4" id="KW-0489">Methyltransferase</keyword>
<proteinExistence type="predicted"/>
<dbReference type="Proteomes" id="UP000366872">
    <property type="component" value="Unassembled WGS sequence"/>
</dbReference>
<accession>A0A6C2U749</accession>
<evidence type="ECO:0000256" key="2">
    <source>
        <dbReference type="ARBA" id="ARBA00022679"/>
    </source>
</evidence>
<dbReference type="PROSITE" id="PS51682">
    <property type="entry name" value="SAM_OMT_I"/>
    <property type="match status" value="1"/>
</dbReference>
<dbReference type="RefSeq" id="WP_136080923.1">
    <property type="nucleotide sequence ID" value="NZ_CAAHFG010000002.1"/>
</dbReference>
<evidence type="ECO:0000256" key="1">
    <source>
        <dbReference type="ARBA" id="ARBA00022603"/>
    </source>
</evidence>
<dbReference type="PANTHER" id="PTHR43167:SF1">
    <property type="entry name" value="PUTATIVE (AFU_ORTHOLOGUE AFUA_6G01830)-RELATED"/>
    <property type="match status" value="1"/>
</dbReference>
<dbReference type="InterPro" id="IPR002935">
    <property type="entry name" value="SAM_O-MeTrfase"/>
</dbReference>
<dbReference type="InterPro" id="IPR029063">
    <property type="entry name" value="SAM-dependent_MTases_sf"/>
</dbReference>
<dbReference type="Pfam" id="PF01596">
    <property type="entry name" value="Methyltransf_3"/>
    <property type="match status" value="1"/>
</dbReference>
<dbReference type="Gene3D" id="3.40.50.150">
    <property type="entry name" value="Vaccinia Virus protein VP39"/>
    <property type="match status" value="1"/>
</dbReference>
<gene>
    <name evidence="4" type="ORF">PDESU_03934</name>
</gene>
<sequence>MKNPLLLFFVVSLIAVQAQRPPRGADPSLFQSATLPQTEVEQRIMKVLDDLDRNHRRGNMNVPVEDGRLLRLLAESMNAQHVVEIGTSNGYSGLWFLMALQKTGGHLTTYDIDRGRADQALANFKRAGVEKDVTLVFGDAHEKVLELGDTPIDIVFLDADKDGYIDYLKKLMPKIRPGGLVVAHNMNTRQAHPPFVEAITTDPKLETLFVHMDAAGVSISMKKR</sequence>
<dbReference type="EMBL" id="CAAHFG010000002">
    <property type="protein sequence ID" value="VGO15351.1"/>
    <property type="molecule type" value="Genomic_DNA"/>
</dbReference>